<dbReference type="PANTHER" id="PTHR24148:SF64">
    <property type="entry name" value="HETEROKARYON INCOMPATIBILITY DOMAIN-CONTAINING PROTEIN"/>
    <property type="match status" value="1"/>
</dbReference>
<dbReference type="EMBL" id="MSZU01000075">
    <property type="protein sequence ID" value="OMP88046.1"/>
    <property type="molecule type" value="Genomic_DNA"/>
</dbReference>
<evidence type="ECO:0000313" key="2">
    <source>
        <dbReference type="Proteomes" id="UP000190776"/>
    </source>
</evidence>
<comment type="caution">
    <text evidence="1">The sequence shown here is derived from an EMBL/GenBank/DDBJ whole genome shotgun (WGS) entry which is preliminary data.</text>
</comment>
<name>A0A1S8BKN5_9PEZI</name>
<accession>A0A1S8BKN5</accession>
<dbReference type="OrthoDB" id="2157530at2759"/>
<reference evidence="1 2" key="1">
    <citation type="submission" date="2017-01" db="EMBL/GenBank/DDBJ databases">
        <title>Draft genome sequence of Diplodia seriata F98.1, a fungal species involved in grapevine trunk diseases.</title>
        <authorList>
            <person name="Robert-Siegwald G."/>
            <person name="Vallet J."/>
            <person name="Abou-Mansour E."/>
            <person name="Xu J."/>
            <person name="Rey P."/>
            <person name="Bertsch C."/>
            <person name="Rego C."/>
            <person name="Larignon P."/>
            <person name="Fontaine F."/>
            <person name="Lebrun M.-H."/>
        </authorList>
    </citation>
    <scope>NUCLEOTIDE SEQUENCE [LARGE SCALE GENOMIC DNA]</scope>
    <source>
        <strain evidence="1 2">F98.1</strain>
    </source>
</reference>
<evidence type="ECO:0000313" key="1">
    <source>
        <dbReference type="EMBL" id="OMP88046.1"/>
    </source>
</evidence>
<sequence>MPSVEEIKDHVKRYAEIGAEGREWCRFHAFDCVTYDDGTTFRSAFLRVYRKRLLFRTKKGYLGLGPVDTKPGDNVALVAGSRVPYVMKRAKGKKSKNEGRYKLVGEAYVHGIMYGEAFNGGEDGILDSFEMVELV</sequence>
<dbReference type="Proteomes" id="UP000190776">
    <property type="component" value="Unassembled WGS sequence"/>
</dbReference>
<dbReference type="InterPro" id="IPR052895">
    <property type="entry name" value="HetReg/Transcr_Mod"/>
</dbReference>
<organism evidence="1 2">
    <name type="scientific">Diplodia seriata</name>
    <dbReference type="NCBI Taxonomy" id="420778"/>
    <lineage>
        <taxon>Eukaryota</taxon>
        <taxon>Fungi</taxon>
        <taxon>Dikarya</taxon>
        <taxon>Ascomycota</taxon>
        <taxon>Pezizomycotina</taxon>
        <taxon>Dothideomycetes</taxon>
        <taxon>Dothideomycetes incertae sedis</taxon>
        <taxon>Botryosphaeriales</taxon>
        <taxon>Botryosphaeriaceae</taxon>
        <taxon>Diplodia</taxon>
    </lineage>
</organism>
<proteinExistence type="predicted"/>
<dbReference type="PANTHER" id="PTHR24148">
    <property type="entry name" value="ANKYRIN REPEAT DOMAIN-CONTAINING PROTEIN 39 HOMOLOG-RELATED"/>
    <property type="match status" value="1"/>
</dbReference>
<dbReference type="AlphaFoldDB" id="A0A1S8BKN5"/>
<protein>
    <submittedName>
        <fullName evidence="1">Heterokaryon incompatibility protein 6, OR allele</fullName>
    </submittedName>
</protein>
<dbReference type="STRING" id="420778.A0A1S8BKN5"/>
<gene>
    <name evidence="1" type="ORF">BK809_0002803</name>
</gene>
<dbReference type="Pfam" id="PF26639">
    <property type="entry name" value="Het-6_barrel"/>
    <property type="match status" value="1"/>
</dbReference>